<keyword evidence="2" id="KW-0813">Transport</keyword>
<keyword evidence="4 8" id="KW-1015">Disulfide bond</keyword>
<evidence type="ECO:0000256" key="7">
    <source>
        <dbReference type="PIRSR" id="PIRSR000077-1"/>
    </source>
</evidence>
<dbReference type="AlphaFoldDB" id="A0A853CCE0"/>
<comment type="similarity">
    <text evidence="1 6">Belongs to the thioredoxin family.</text>
</comment>
<dbReference type="PIRSF" id="PIRSF000077">
    <property type="entry name" value="Thioredoxin"/>
    <property type="match status" value="1"/>
</dbReference>
<evidence type="ECO:0000256" key="1">
    <source>
        <dbReference type="ARBA" id="ARBA00008987"/>
    </source>
</evidence>
<dbReference type="PRINTS" id="PR00421">
    <property type="entry name" value="THIOREDOXIN"/>
</dbReference>
<sequence length="111" mass="11841">MPVPFTTDATFADDVLASPTPVLVDFTAPWCQPCKMMAPVIENLAVEQAARMTVIALDVDENPVTTDRYHVMGMPTLGLFIGGELVTTVVGGRPGYAVMQALEPYLPSAVS</sequence>
<evidence type="ECO:0000256" key="5">
    <source>
        <dbReference type="ARBA" id="ARBA00023284"/>
    </source>
</evidence>
<keyword evidence="3" id="KW-0249">Electron transport</keyword>
<dbReference type="GO" id="GO:0005829">
    <property type="term" value="C:cytosol"/>
    <property type="evidence" value="ECO:0007669"/>
    <property type="project" value="TreeGrafter"/>
</dbReference>
<comment type="caution">
    <text evidence="10">The sequence shown here is derived from an EMBL/GenBank/DDBJ whole genome shotgun (WGS) entry which is preliminary data.</text>
</comment>
<dbReference type="GO" id="GO:0045454">
    <property type="term" value="P:cell redox homeostasis"/>
    <property type="evidence" value="ECO:0007669"/>
    <property type="project" value="TreeGrafter"/>
</dbReference>
<feature type="active site" description="Nucleophile" evidence="7">
    <location>
        <position position="31"/>
    </location>
</feature>
<feature type="site" description="Contributes to redox potential value" evidence="7">
    <location>
        <position position="33"/>
    </location>
</feature>
<dbReference type="PANTHER" id="PTHR45663">
    <property type="entry name" value="GEO12009P1"/>
    <property type="match status" value="1"/>
</dbReference>
<dbReference type="EMBL" id="JACBZT010000001">
    <property type="protein sequence ID" value="NYJ05560.1"/>
    <property type="molecule type" value="Genomic_DNA"/>
</dbReference>
<evidence type="ECO:0000256" key="3">
    <source>
        <dbReference type="ARBA" id="ARBA00022982"/>
    </source>
</evidence>
<evidence type="ECO:0000259" key="9">
    <source>
        <dbReference type="PROSITE" id="PS51352"/>
    </source>
</evidence>
<evidence type="ECO:0000256" key="8">
    <source>
        <dbReference type="PIRSR" id="PIRSR000077-4"/>
    </source>
</evidence>
<keyword evidence="5 8" id="KW-0676">Redox-active center</keyword>
<dbReference type="Proteomes" id="UP000541969">
    <property type="component" value="Unassembled WGS sequence"/>
</dbReference>
<dbReference type="InterPro" id="IPR005746">
    <property type="entry name" value="Thioredoxin"/>
</dbReference>
<feature type="site" description="Deprotonates C-terminal active site Cys" evidence="7">
    <location>
        <position position="25"/>
    </location>
</feature>
<feature type="domain" description="Thioredoxin" evidence="9">
    <location>
        <begin position="1"/>
        <end position="107"/>
    </location>
</feature>
<dbReference type="PROSITE" id="PS51352">
    <property type="entry name" value="THIOREDOXIN_2"/>
    <property type="match status" value="1"/>
</dbReference>
<dbReference type="RefSeq" id="WP_179716198.1">
    <property type="nucleotide sequence ID" value="NZ_JACBZT010000001.1"/>
</dbReference>
<dbReference type="Pfam" id="PF00085">
    <property type="entry name" value="Thioredoxin"/>
    <property type="match status" value="1"/>
</dbReference>
<dbReference type="Gene3D" id="3.40.30.10">
    <property type="entry name" value="Glutaredoxin"/>
    <property type="match status" value="1"/>
</dbReference>
<evidence type="ECO:0000256" key="6">
    <source>
        <dbReference type="PIRNR" id="PIRNR000077"/>
    </source>
</evidence>
<feature type="site" description="Contributes to redox potential value" evidence="7">
    <location>
        <position position="32"/>
    </location>
</feature>
<evidence type="ECO:0000313" key="10">
    <source>
        <dbReference type="EMBL" id="NYJ05560.1"/>
    </source>
</evidence>
<proteinExistence type="inferred from homology"/>
<dbReference type="SUPFAM" id="SSF52833">
    <property type="entry name" value="Thioredoxin-like"/>
    <property type="match status" value="1"/>
</dbReference>
<reference evidence="10 11" key="1">
    <citation type="submission" date="2020-07" db="EMBL/GenBank/DDBJ databases">
        <title>Sequencing the genomes of 1000 actinobacteria strains.</title>
        <authorList>
            <person name="Klenk H.-P."/>
        </authorList>
    </citation>
    <scope>NUCLEOTIDE SEQUENCE [LARGE SCALE GENOMIC DNA]</scope>
    <source>
        <strain evidence="10 11">DSM 104001</strain>
    </source>
</reference>
<name>A0A853CCE0_9ACTN</name>
<keyword evidence="11" id="KW-1185">Reference proteome</keyword>
<dbReference type="PANTHER" id="PTHR45663:SF11">
    <property type="entry name" value="GEO12009P1"/>
    <property type="match status" value="1"/>
</dbReference>
<dbReference type="CDD" id="cd02947">
    <property type="entry name" value="TRX_family"/>
    <property type="match status" value="1"/>
</dbReference>
<dbReference type="GO" id="GO:0015035">
    <property type="term" value="F:protein-disulfide reductase activity"/>
    <property type="evidence" value="ECO:0007669"/>
    <property type="project" value="InterPro"/>
</dbReference>
<evidence type="ECO:0000256" key="2">
    <source>
        <dbReference type="ARBA" id="ARBA00022448"/>
    </source>
</evidence>
<protein>
    <recommendedName>
        <fullName evidence="6">Thioredoxin</fullName>
    </recommendedName>
</protein>
<evidence type="ECO:0000256" key="4">
    <source>
        <dbReference type="ARBA" id="ARBA00023157"/>
    </source>
</evidence>
<feature type="disulfide bond" description="Redox-active" evidence="8">
    <location>
        <begin position="31"/>
        <end position="34"/>
    </location>
</feature>
<feature type="active site" description="Nucleophile" evidence="7">
    <location>
        <position position="34"/>
    </location>
</feature>
<organism evidence="10 11">
    <name type="scientific">Petropleomorpha daqingensis</name>
    <dbReference type="NCBI Taxonomy" id="2026353"/>
    <lineage>
        <taxon>Bacteria</taxon>
        <taxon>Bacillati</taxon>
        <taxon>Actinomycetota</taxon>
        <taxon>Actinomycetes</taxon>
        <taxon>Geodermatophilales</taxon>
        <taxon>Geodermatophilaceae</taxon>
        <taxon>Petropleomorpha</taxon>
    </lineage>
</organism>
<evidence type="ECO:0000313" key="11">
    <source>
        <dbReference type="Proteomes" id="UP000541969"/>
    </source>
</evidence>
<gene>
    <name evidence="10" type="ORF">GGQ55_001838</name>
</gene>
<dbReference type="InterPro" id="IPR013766">
    <property type="entry name" value="Thioredoxin_domain"/>
</dbReference>
<dbReference type="InterPro" id="IPR036249">
    <property type="entry name" value="Thioredoxin-like_sf"/>
</dbReference>
<accession>A0A853CCE0</accession>